<dbReference type="Gene3D" id="3.90.180.10">
    <property type="entry name" value="Medium-chain alcohol dehydrogenases, catalytic domain"/>
    <property type="match status" value="1"/>
</dbReference>
<evidence type="ECO:0000313" key="10">
    <source>
        <dbReference type="Proteomes" id="UP000016935"/>
    </source>
</evidence>
<dbReference type="SUPFAM" id="SSF51735">
    <property type="entry name" value="NAD(P)-binding Rossmann-fold domains"/>
    <property type="match status" value="1"/>
</dbReference>
<dbReference type="InterPro" id="IPR011032">
    <property type="entry name" value="GroES-like_sf"/>
</dbReference>
<comment type="cofactor">
    <cofactor evidence="1 7">
        <name>Zn(2+)</name>
        <dbReference type="ChEBI" id="CHEBI:29105"/>
    </cofactor>
</comment>
<dbReference type="OrthoDB" id="1879366at2759"/>
<dbReference type="eggNOG" id="KOG0023">
    <property type="taxonomic scope" value="Eukaryota"/>
</dbReference>
<reference evidence="9 10" key="1">
    <citation type="journal article" date="2012" name="PLoS Pathog.">
        <title>Diverse lifestyles and strategies of plant pathogenesis encoded in the genomes of eighteen Dothideomycetes fungi.</title>
        <authorList>
            <person name="Ohm R.A."/>
            <person name="Feau N."/>
            <person name="Henrissat B."/>
            <person name="Schoch C.L."/>
            <person name="Horwitz B.A."/>
            <person name="Barry K.W."/>
            <person name="Condon B.J."/>
            <person name="Copeland A.C."/>
            <person name="Dhillon B."/>
            <person name="Glaser F."/>
            <person name="Hesse C.N."/>
            <person name="Kosti I."/>
            <person name="LaButti K."/>
            <person name="Lindquist E.A."/>
            <person name="Lucas S."/>
            <person name="Salamov A.A."/>
            <person name="Bradshaw R.E."/>
            <person name="Ciuffetti L."/>
            <person name="Hamelin R.C."/>
            <person name="Kema G.H.J."/>
            <person name="Lawrence C."/>
            <person name="Scott J.A."/>
            <person name="Spatafora J.W."/>
            <person name="Turgeon B.G."/>
            <person name="de Wit P.J.G.M."/>
            <person name="Zhong S."/>
            <person name="Goodwin S.B."/>
            <person name="Grigoriev I.V."/>
        </authorList>
    </citation>
    <scope>NUCLEOTIDE SEQUENCE [LARGE SCALE GENOMIC DNA]</scope>
    <source>
        <strain evidence="10">28A</strain>
    </source>
</reference>
<feature type="domain" description="Enoyl reductase (ER)" evidence="8">
    <location>
        <begin position="9"/>
        <end position="339"/>
    </location>
</feature>
<dbReference type="SUPFAM" id="SSF50129">
    <property type="entry name" value="GroES-like"/>
    <property type="match status" value="1"/>
</dbReference>
<dbReference type="InterPro" id="IPR020843">
    <property type="entry name" value="ER"/>
</dbReference>
<dbReference type="InterPro" id="IPR002328">
    <property type="entry name" value="ADH_Zn_CS"/>
</dbReference>
<comment type="similarity">
    <text evidence="2 7">Belongs to the zinc-containing alcohol dehydrogenase family.</text>
</comment>
<proteinExistence type="inferred from homology"/>
<dbReference type="GO" id="GO:0004022">
    <property type="term" value="F:alcohol dehydrogenase (NAD+) activity"/>
    <property type="evidence" value="ECO:0007669"/>
    <property type="project" value="TreeGrafter"/>
</dbReference>
<evidence type="ECO:0000256" key="4">
    <source>
        <dbReference type="ARBA" id="ARBA00022833"/>
    </source>
</evidence>
<dbReference type="EMBL" id="KB908592">
    <property type="protein sequence ID" value="EOA86661.1"/>
    <property type="molecule type" value="Genomic_DNA"/>
</dbReference>
<keyword evidence="5" id="KW-0560">Oxidoreductase</keyword>
<keyword evidence="4 7" id="KW-0862">Zinc</keyword>
<dbReference type="GO" id="GO:0008270">
    <property type="term" value="F:zinc ion binding"/>
    <property type="evidence" value="ECO:0007669"/>
    <property type="project" value="InterPro"/>
</dbReference>
<dbReference type="Pfam" id="PF08240">
    <property type="entry name" value="ADH_N"/>
    <property type="match status" value="1"/>
</dbReference>
<dbReference type="RefSeq" id="XP_008025290.1">
    <property type="nucleotide sequence ID" value="XM_008027099.1"/>
</dbReference>
<dbReference type="GeneID" id="19397302"/>
<dbReference type="Pfam" id="PF00107">
    <property type="entry name" value="ADH_zinc_N"/>
    <property type="match status" value="1"/>
</dbReference>
<dbReference type="InterPro" id="IPR036291">
    <property type="entry name" value="NAD(P)-bd_dom_sf"/>
</dbReference>
<organism evidence="9 10">
    <name type="scientific">Exserohilum turcicum (strain 28A)</name>
    <name type="common">Northern leaf blight fungus</name>
    <name type="synonym">Setosphaeria turcica</name>
    <dbReference type="NCBI Taxonomy" id="671987"/>
    <lineage>
        <taxon>Eukaryota</taxon>
        <taxon>Fungi</taxon>
        <taxon>Dikarya</taxon>
        <taxon>Ascomycota</taxon>
        <taxon>Pezizomycotina</taxon>
        <taxon>Dothideomycetes</taxon>
        <taxon>Pleosporomycetidae</taxon>
        <taxon>Pleosporales</taxon>
        <taxon>Pleosporineae</taxon>
        <taxon>Pleosporaceae</taxon>
        <taxon>Exserohilum</taxon>
    </lineage>
</organism>
<dbReference type="PANTHER" id="PTHR42940">
    <property type="entry name" value="ALCOHOL DEHYDROGENASE 1-RELATED"/>
    <property type="match status" value="1"/>
</dbReference>
<dbReference type="PANTHER" id="PTHR42940:SF8">
    <property type="entry name" value="VACUOLAR PROTEIN SORTING-ASSOCIATED PROTEIN 11"/>
    <property type="match status" value="1"/>
</dbReference>
<keyword evidence="3 7" id="KW-0479">Metal-binding</keyword>
<dbReference type="GO" id="GO:0005737">
    <property type="term" value="C:cytoplasm"/>
    <property type="evidence" value="ECO:0007669"/>
    <property type="project" value="TreeGrafter"/>
</dbReference>
<evidence type="ECO:0000259" key="8">
    <source>
        <dbReference type="SMART" id="SM00829"/>
    </source>
</evidence>
<keyword evidence="6" id="KW-0520">NAD</keyword>
<sequence length="340" mass="36782">MKAGQWDPKQRKVVINDVPKPEPQPHQFLVKIHSASLCHSDLGMNLRPDSDRPVTIGHEGVGHIESMGAEASDHGFAIGDAIGFNYITGCCFTCGGCQVHNLQCETGNQKVQGFGVDGFFAEYAVVEWQNAVKLPANLEMRRAAPLFCAGITAFHSVDSCELEPGMWLAVVGCGGLGQYAVQYAKAMGIKTIALDINDSQLAMAKKLGADATFNSKTNTNYIEDIKKLTDGKGCHAAAVYSGSNIAYAGAPNLLRAGGLLMVIGIAPKGLDFINTFDLTTGRYRIKADSTGIPQRMQKAVDFTGKHGIQPEVEYRTLEDLPRMVEEMQQGKAEKRQVVVF</sequence>
<evidence type="ECO:0000256" key="5">
    <source>
        <dbReference type="ARBA" id="ARBA00023002"/>
    </source>
</evidence>
<evidence type="ECO:0000313" key="9">
    <source>
        <dbReference type="EMBL" id="EOA86661.1"/>
    </source>
</evidence>
<keyword evidence="10" id="KW-1185">Reference proteome</keyword>
<evidence type="ECO:0000256" key="7">
    <source>
        <dbReference type="RuleBase" id="RU361277"/>
    </source>
</evidence>
<dbReference type="Proteomes" id="UP000016935">
    <property type="component" value="Unassembled WGS sequence"/>
</dbReference>
<dbReference type="PROSITE" id="PS00059">
    <property type="entry name" value="ADH_ZINC"/>
    <property type="match status" value="1"/>
</dbReference>
<protein>
    <recommendedName>
        <fullName evidence="8">Enoyl reductase (ER) domain-containing protein</fullName>
    </recommendedName>
</protein>
<dbReference type="STRING" id="671987.R0IPN2"/>
<evidence type="ECO:0000256" key="6">
    <source>
        <dbReference type="ARBA" id="ARBA00023027"/>
    </source>
</evidence>
<accession>R0IPN2</accession>
<gene>
    <name evidence="9" type="ORF">SETTUDRAFT_153460</name>
</gene>
<dbReference type="HOGENOM" id="CLU_026673_20_1_1"/>
<evidence type="ECO:0000256" key="1">
    <source>
        <dbReference type="ARBA" id="ARBA00001947"/>
    </source>
</evidence>
<evidence type="ECO:0000256" key="2">
    <source>
        <dbReference type="ARBA" id="ARBA00008072"/>
    </source>
</evidence>
<dbReference type="InterPro" id="IPR013154">
    <property type="entry name" value="ADH-like_N"/>
</dbReference>
<dbReference type="SMART" id="SM00829">
    <property type="entry name" value="PKS_ER"/>
    <property type="match status" value="1"/>
</dbReference>
<dbReference type="Gene3D" id="3.40.50.720">
    <property type="entry name" value="NAD(P)-binding Rossmann-like Domain"/>
    <property type="match status" value="1"/>
</dbReference>
<dbReference type="InterPro" id="IPR013149">
    <property type="entry name" value="ADH-like_C"/>
</dbReference>
<dbReference type="AlphaFoldDB" id="R0IPN2"/>
<evidence type="ECO:0000256" key="3">
    <source>
        <dbReference type="ARBA" id="ARBA00022723"/>
    </source>
</evidence>
<dbReference type="FunFam" id="3.40.50.720:FF:000039">
    <property type="entry name" value="Alcohol dehydrogenase AdhP"/>
    <property type="match status" value="1"/>
</dbReference>
<name>R0IPN2_EXST2</name>
<reference evidence="9 10" key="2">
    <citation type="journal article" date="2013" name="PLoS Genet.">
        <title>Comparative genome structure, secondary metabolite, and effector coding capacity across Cochliobolus pathogens.</title>
        <authorList>
            <person name="Condon B.J."/>
            <person name="Leng Y."/>
            <person name="Wu D."/>
            <person name="Bushley K.E."/>
            <person name="Ohm R.A."/>
            <person name="Otillar R."/>
            <person name="Martin J."/>
            <person name="Schackwitz W."/>
            <person name="Grimwood J."/>
            <person name="MohdZainudin N."/>
            <person name="Xue C."/>
            <person name="Wang R."/>
            <person name="Manning V.A."/>
            <person name="Dhillon B."/>
            <person name="Tu Z.J."/>
            <person name="Steffenson B.J."/>
            <person name="Salamov A."/>
            <person name="Sun H."/>
            <person name="Lowry S."/>
            <person name="LaButti K."/>
            <person name="Han J."/>
            <person name="Copeland A."/>
            <person name="Lindquist E."/>
            <person name="Barry K."/>
            <person name="Schmutz J."/>
            <person name="Baker S.E."/>
            <person name="Ciuffetti L.M."/>
            <person name="Grigoriev I.V."/>
            <person name="Zhong S."/>
            <person name="Turgeon B.G."/>
        </authorList>
    </citation>
    <scope>NUCLEOTIDE SEQUENCE [LARGE SCALE GENOMIC DNA]</scope>
    <source>
        <strain evidence="10">28A</strain>
    </source>
</reference>